<evidence type="ECO:0000256" key="1">
    <source>
        <dbReference type="SAM" id="MobiDB-lite"/>
    </source>
</evidence>
<keyword evidence="3" id="KW-1185">Reference proteome</keyword>
<proteinExistence type="predicted"/>
<feature type="compositionally biased region" description="Basic residues" evidence="1">
    <location>
        <begin position="40"/>
        <end position="51"/>
    </location>
</feature>
<dbReference type="RefSeq" id="WP_157750382.1">
    <property type="nucleotide sequence ID" value="NZ_AP017313.1"/>
</dbReference>
<comment type="caution">
    <text evidence="2">The sequence shown here is derived from an EMBL/GenBank/DDBJ whole genome shotgun (WGS) entry which is preliminary data.</text>
</comment>
<dbReference type="Proteomes" id="UP000539265">
    <property type="component" value="Unassembled WGS sequence"/>
</dbReference>
<reference evidence="2" key="1">
    <citation type="submission" date="2020-08" db="EMBL/GenBank/DDBJ databases">
        <title>Genomic Encyclopedia of Type Strains, Phase III (KMG-III): the genomes of soil and plant-associated and newly described type strains.</title>
        <authorList>
            <person name="Whitman W."/>
        </authorList>
    </citation>
    <scope>NUCLEOTIDE SEQUENCE [LARGE SCALE GENOMIC DNA]</scope>
    <source>
        <strain evidence="2">CECT 8628</strain>
    </source>
</reference>
<dbReference type="AlphaFoldDB" id="A0A839SRY0"/>
<sequence length="51" mass="5700">MLKPEWIPLAYQDNAAQQQPIAAAASTKPKPSRVKTLQINKKKYPAPRPSK</sequence>
<accession>A0A839SRY0</accession>
<gene>
    <name evidence="2" type="ORF">FHS11_005578</name>
</gene>
<feature type="region of interest" description="Disordered" evidence="1">
    <location>
        <begin position="20"/>
        <end position="51"/>
    </location>
</feature>
<organism evidence="2 3">
    <name type="scientific">Mucilaginibacter gotjawali</name>
    <dbReference type="NCBI Taxonomy" id="1550579"/>
    <lineage>
        <taxon>Bacteria</taxon>
        <taxon>Pseudomonadati</taxon>
        <taxon>Bacteroidota</taxon>
        <taxon>Sphingobacteriia</taxon>
        <taxon>Sphingobacteriales</taxon>
        <taxon>Sphingobacteriaceae</taxon>
        <taxon>Mucilaginibacter</taxon>
    </lineage>
</organism>
<evidence type="ECO:0000313" key="2">
    <source>
        <dbReference type="EMBL" id="MBB3059117.1"/>
    </source>
</evidence>
<protein>
    <submittedName>
        <fullName evidence="2">Uncharacterized protein</fullName>
    </submittedName>
</protein>
<name>A0A839SRY0_9SPHI</name>
<evidence type="ECO:0000313" key="3">
    <source>
        <dbReference type="Proteomes" id="UP000539265"/>
    </source>
</evidence>
<dbReference type="EMBL" id="JACHWX010000032">
    <property type="protein sequence ID" value="MBB3059117.1"/>
    <property type="molecule type" value="Genomic_DNA"/>
</dbReference>